<reference evidence="2" key="1">
    <citation type="submission" date="2018-11" db="EMBL/GenBank/DDBJ databases">
        <authorList>
            <consortium name="Pathogen Informatics"/>
        </authorList>
    </citation>
    <scope>NUCLEOTIDE SEQUENCE</scope>
</reference>
<dbReference type="AlphaFoldDB" id="A0A448WJC7"/>
<evidence type="ECO:0000256" key="1">
    <source>
        <dbReference type="SAM" id="MobiDB-lite"/>
    </source>
</evidence>
<protein>
    <submittedName>
        <fullName evidence="2">Uncharacterized protein</fullName>
    </submittedName>
</protein>
<feature type="region of interest" description="Disordered" evidence="1">
    <location>
        <begin position="1"/>
        <end position="23"/>
    </location>
</feature>
<feature type="compositionally biased region" description="Basic and acidic residues" evidence="1">
    <location>
        <begin position="140"/>
        <end position="152"/>
    </location>
</feature>
<sequence>MVLADHGDGISSEDGGDDYEDGLSHGLLASLSLYGENRAYVQPTGKLRISGKSIEPADRTGGGHEGRKHRAGPKAQGQDIRPGLGEPHGQVGTGSGKQVARPRRTSLGQNALDPSLGVLGEQDYEKRDSISPTNLKQPRKGPEESDRMEKLNFQESQQEEEQGDELENVENEDEEPNVDRTEGTPIVVTNSSRGRTSDGKKSSRLLLAAAVAAVTAEEDEDEDYQRLSDFSSILADLRSCPDSLVGQTES</sequence>
<dbReference type="EMBL" id="CAAALY010016957">
    <property type="protein sequence ID" value="VEL13178.1"/>
    <property type="molecule type" value="Genomic_DNA"/>
</dbReference>
<feature type="compositionally biased region" description="Basic and acidic residues" evidence="1">
    <location>
        <begin position="55"/>
        <end position="65"/>
    </location>
</feature>
<accession>A0A448WJC7</accession>
<name>A0A448WJC7_9PLAT</name>
<feature type="compositionally biased region" description="Acidic residues" evidence="1">
    <location>
        <begin position="157"/>
        <end position="176"/>
    </location>
</feature>
<gene>
    <name evidence="2" type="ORF">PXEA_LOCUS6618</name>
</gene>
<proteinExistence type="predicted"/>
<dbReference type="Proteomes" id="UP000784294">
    <property type="component" value="Unassembled WGS sequence"/>
</dbReference>
<keyword evidence="3" id="KW-1185">Reference proteome</keyword>
<comment type="caution">
    <text evidence="2">The sequence shown here is derived from an EMBL/GenBank/DDBJ whole genome shotgun (WGS) entry which is preliminary data.</text>
</comment>
<organism evidence="2 3">
    <name type="scientific">Protopolystoma xenopodis</name>
    <dbReference type="NCBI Taxonomy" id="117903"/>
    <lineage>
        <taxon>Eukaryota</taxon>
        <taxon>Metazoa</taxon>
        <taxon>Spiralia</taxon>
        <taxon>Lophotrochozoa</taxon>
        <taxon>Platyhelminthes</taxon>
        <taxon>Monogenea</taxon>
        <taxon>Polyopisthocotylea</taxon>
        <taxon>Polystomatidea</taxon>
        <taxon>Polystomatidae</taxon>
        <taxon>Protopolystoma</taxon>
    </lineage>
</organism>
<evidence type="ECO:0000313" key="2">
    <source>
        <dbReference type="EMBL" id="VEL13178.1"/>
    </source>
</evidence>
<evidence type="ECO:0000313" key="3">
    <source>
        <dbReference type="Proteomes" id="UP000784294"/>
    </source>
</evidence>
<feature type="region of interest" description="Disordered" evidence="1">
    <location>
        <begin position="42"/>
        <end position="202"/>
    </location>
</feature>